<accession>A0ABN9TCC1</accession>
<comment type="caution">
    <text evidence="2">The sequence shown here is derived from an EMBL/GenBank/DDBJ whole genome shotgun (WGS) entry which is preliminary data.</text>
</comment>
<evidence type="ECO:0000313" key="2">
    <source>
        <dbReference type="EMBL" id="CAK0843357.1"/>
    </source>
</evidence>
<keyword evidence="3" id="KW-1185">Reference proteome</keyword>
<evidence type="ECO:0000313" key="3">
    <source>
        <dbReference type="Proteomes" id="UP001189429"/>
    </source>
</evidence>
<organism evidence="2 3">
    <name type="scientific">Prorocentrum cordatum</name>
    <dbReference type="NCBI Taxonomy" id="2364126"/>
    <lineage>
        <taxon>Eukaryota</taxon>
        <taxon>Sar</taxon>
        <taxon>Alveolata</taxon>
        <taxon>Dinophyceae</taxon>
        <taxon>Prorocentrales</taxon>
        <taxon>Prorocentraceae</taxon>
        <taxon>Prorocentrum</taxon>
    </lineage>
</organism>
<dbReference type="EMBL" id="CAUYUJ010014573">
    <property type="protein sequence ID" value="CAK0843357.1"/>
    <property type="molecule type" value="Genomic_DNA"/>
</dbReference>
<sequence length="65" mass="6410">MHGAGGGLRAWPEQCPRATAADLAAPRRAGAGGSGGHPPLGLIEHSAHIFPNSLVGHAVSPSGPQ</sequence>
<protein>
    <submittedName>
        <fullName evidence="2">Uncharacterized protein</fullName>
    </submittedName>
</protein>
<gene>
    <name evidence="2" type="ORF">PCOR1329_LOCUS37730</name>
</gene>
<proteinExistence type="predicted"/>
<evidence type="ECO:0000256" key="1">
    <source>
        <dbReference type="SAM" id="MobiDB-lite"/>
    </source>
</evidence>
<feature type="compositionally biased region" description="Low complexity" evidence="1">
    <location>
        <begin position="17"/>
        <end position="29"/>
    </location>
</feature>
<dbReference type="Proteomes" id="UP001189429">
    <property type="component" value="Unassembled WGS sequence"/>
</dbReference>
<feature type="region of interest" description="Disordered" evidence="1">
    <location>
        <begin position="1"/>
        <end position="44"/>
    </location>
</feature>
<reference evidence="2" key="1">
    <citation type="submission" date="2023-10" db="EMBL/GenBank/DDBJ databases">
        <authorList>
            <person name="Chen Y."/>
            <person name="Shah S."/>
            <person name="Dougan E. K."/>
            <person name="Thang M."/>
            <person name="Chan C."/>
        </authorList>
    </citation>
    <scope>NUCLEOTIDE SEQUENCE [LARGE SCALE GENOMIC DNA]</scope>
</reference>
<name>A0ABN9TCC1_9DINO</name>